<protein>
    <submittedName>
        <fullName evidence="1">Uncharacterized protein</fullName>
    </submittedName>
</protein>
<dbReference type="Proteomes" id="UP000325161">
    <property type="component" value="Chromosome"/>
</dbReference>
<evidence type="ECO:0000313" key="2">
    <source>
        <dbReference type="Proteomes" id="UP000325161"/>
    </source>
</evidence>
<gene>
    <name evidence="1" type="ORF">FXN63_19785</name>
</gene>
<dbReference type="AlphaFoldDB" id="A0A5C0B5J3"/>
<reference evidence="1 2" key="1">
    <citation type="submission" date="2019-08" db="EMBL/GenBank/DDBJ databases">
        <title>Amphibian skin-associated Pigmentiphaga: genome sequence and occurrence across geography and hosts.</title>
        <authorList>
            <person name="Bletz M.C."/>
            <person name="Bunk B."/>
            <person name="Sproeer C."/>
            <person name="Biwer P."/>
            <person name="Reiter S."/>
            <person name="Rabemananjara F.C.E."/>
            <person name="Schulz S."/>
            <person name="Overmann J."/>
            <person name="Vences M."/>
        </authorList>
    </citation>
    <scope>NUCLEOTIDE SEQUENCE [LARGE SCALE GENOMIC DNA]</scope>
    <source>
        <strain evidence="1 2">Mada1488</strain>
    </source>
</reference>
<organism evidence="1 2">
    <name type="scientific">Pigmentiphaga aceris</name>
    <dbReference type="NCBI Taxonomy" id="1940612"/>
    <lineage>
        <taxon>Bacteria</taxon>
        <taxon>Pseudomonadati</taxon>
        <taxon>Pseudomonadota</taxon>
        <taxon>Betaproteobacteria</taxon>
        <taxon>Burkholderiales</taxon>
        <taxon>Alcaligenaceae</taxon>
        <taxon>Pigmentiphaga</taxon>
    </lineage>
</organism>
<dbReference type="KEGG" id="pacr:FXN63_19785"/>
<dbReference type="OrthoDB" id="8697034at2"/>
<sequence>MTDAEFLVWLDEPSAIRVVLAEVGVFSKGVETTRFLADRHYTTSTTDTPANLAYLGIIRGGISFDESLPLDGQTSLSTGNIEIDNASGERDDWLADVWHNRSIEVFIGDVRWPRSAFRRIFAGTVADIGSRDAGVLNLSLRDKLQRLNTPVSEMVIGGTGTNKDALQPLVFGECFNVSPVLVGTNHEYLFHAGPAESVIEVRDNGVPVLRTDKLSTGRFTLNQSPAGQITASVQGDNVGGYRNTVAGIVQRLATAYGTVEDRFTTNDLDPVNLSAFDTLHPQPVGLYLPDRANVLACCQQLASSVGAQVAMSRNGRLRLLKLALPASGAARVITAADMVAGSFKPARRTTVIAGVRLGYARNWTLQQSLQTGIPAAHRTLYEQEYLERTANDAAVAVTYRLHGEPTRVDTLLLTEADAQAEAARELALWSVPRSVYTFTGFASLLLLELGQALTIVHPRYGMDAGVTGQVIGLSTDWSTRRVGVEVLV</sequence>
<evidence type="ECO:0000313" key="1">
    <source>
        <dbReference type="EMBL" id="QEI07827.1"/>
    </source>
</evidence>
<dbReference type="EMBL" id="CP043046">
    <property type="protein sequence ID" value="QEI07827.1"/>
    <property type="molecule type" value="Genomic_DNA"/>
</dbReference>
<proteinExistence type="predicted"/>
<accession>A0A5C0B5J3</accession>
<keyword evidence="2" id="KW-1185">Reference proteome</keyword>
<dbReference type="RefSeq" id="WP_148816874.1">
    <property type="nucleotide sequence ID" value="NZ_CP043046.1"/>
</dbReference>
<name>A0A5C0B5J3_9BURK</name>